<evidence type="ECO:0000313" key="1">
    <source>
        <dbReference type="EMBL" id="CUN58654.1"/>
    </source>
</evidence>
<dbReference type="AlphaFoldDB" id="A0A173Y422"/>
<reference evidence="1 2" key="1">
    <citation type="submission" date="2015-09" db="EMBL/GenBank/DDBJ databases">
        <authorList>
            <consortium name="Pathogen Informatics"/>
        </authorList>
    </citation>
    <scope>NUCLEOTIDE SEQUENCE [LARGE SCALE GENOMIC DNA]</scope>
    <source>
        <strain evidence="1 2">2789STDY5608854</strain>
    </source>
</reference>
<dbReference type="Proteomes" id="UP000095746">
    <property type="component" value="Unassembled WGS sequence"/>
</dbReference>
<sequence length="55" mass="6014">MGSTKVKEILGKQLELLAEVSESKPENLAELSAAMCEIADRLKEVRDPLTQLGET</sequence>
<dbReference type="EMBL" id="CYZT01000004">
    <property type="protein sequence ID" value="CUN58654.1"/>
    <property type="molecule type" value="Genomic_DNA"/>
</dbReference>
<gene>
    <name evidence="1" type="ORF">ERS852411_00143</name>
</gene>
<name>A0A173Y422_FLAPL</name>
<organism evidence="1 2">
    <name type="scientific">Flavonifractor plautii</name>
    <name type="common">Fusobacterium plautii</name>
    <dbReference type="NCBI Taxonomy" id="292800"/>
    <lineage>
        <taxon>Bacteria</taxon>
        <taxon>Bacillati</taxon>
        <taxon>Bacillota</taxon>
        <taxon>Clostridia</taxon>
        <taxon>Eubacteriales</taxon>
        <taxon>Oscillospiraceae</taxon>
        <taxon>Flavonifractor</taxon>
    </lineage>
</organism>
<protein>
    <submittedName>
        <fullName evidence="1">Uncharacterized protein</fullName>
    </submittedName>
</protein>
<proteinExistence type="predicted"/>
<accession>A0A173Y422</accession>
<dbReference type="RefSeq" id="WP_172711439.1">
    <property type="nucleotide sequence ID" value="NZ_DAWDXJ010000016.1"/>
</dbReference>
<evidence type="ECO:0000313" key="2">
    <source>
        <dbReference type="Proteomes" id="UP000095746"/>
    </source>
</evidence>